<dbReference type="GO" id="GO:0006508">
    <property type="term" value="P:proteolysis"/>
    <property type="evidence" value="ECO:0007669"/>
    <property type="project" value="InterPro"/>
</dbReference>
<keyword evidence="2" id="KW-0378">Hydrolase</keyword>
<keyword evidence="3" id="KW-0645">Protease</keyword>
<name>A0A2V5IVJ5_9MICC</name>
<protein>
    <submittedName>
        <fullName evidence="3">D-alanyl-D-alanine carboxypeptidase/D-alanyl-D-alanine-endopeptidase</fullName>
    </submittedName>
</protein>
<dbReference type="OrthoDB" id="56883at2"/>
<evidence type="ECO:0000256" key="1">
    <source>
        <dbReference type="ARBA" id="ARBA00006096"/>
    </source>
</evidence>
<dbReference type="PANTHER" id="PTHR30023:SF0">
    <property type="entry name" value="PENICILLIN-SENSITIVE CARBOXYPEPTIDASE A"/>
    <property type="match status" value="1"/>
</dbReference>
<dbReference type="Proteomes" id="UP000247980">
    <property type="component" value="Unassembled WGS sequence"/>
</dbReference>
<dbReference type="NCBIfam" id="TIGR00666">
    <property type="entry name" value="PBP4"/>
    <property type="match status" value="1"/>
</dbReference>
<dbReference type="GO" id="GO:0004185">
    <property type="term" value="F:serine-type carboxypeptidase activity"/>
    <property type="evidence" value="ECO:0007669"/>
    <property type="project" value="InterPro"/>
</dbReference>
<dbReference type="InterPro" id="IPR012338">
    <property type="entry name" value="Beta-lactam/transpept-like"/>
</dbReference>
<comment type="caution">
    <text evidence="3">The sequence shown here is derived from an EMBL/GenBank/DDBJ whole genome shotgun (WGS) entry which is preliminary data.</text>
</comment>
<dbReference type="InterPro" id="IPR000667">
    <property type="entry name" value="Peptidase_S13"/>
</dbReference>
<reference evidence="3 4" key="1">
    <citation type="submission" date="2018-05" db="EMBL/GenBank/DDBJ databases">
        <title>Genetic diversity of glacier-inhabiting Cryobacterium bacteria in China and description of Cryobacterium mengkeensis sp. nov. and Arthrobacter glacialis sp. nov.</title>
        <authorList>
            <person name="Liu Q."/>
            <person name="Xin Y.-H."/>
        </authorList>
    </citation>
    <scope>NUCLEOTIDE SEQUENCE [LARGE SCALE GENOMIC DNA]</scope>
    <source>
        <strain evidence="3 4">B7</strain>
    </source>
</reference>
<dbReference type="PRINTS" id="PR00922">
    <property type="entry name" value="DADACBPTASE3"/>
</dbReference>
<dbReference type="RefSeq" id="WP_110483377.1">
    <property type="nucleotide sequence ID" value="NZ_QJVC01000001.1"/>
</dbReference>
<dbReference type="GO" id="GO:0000270">
    <property type="term" value="P:peptidoglycan metabolic process"/>
    <property type="evidence" value="ECO:0007669"/>
    <property type="project" value="TreeGrafter"/>
</dbReference>
<evidence type="ECO:0000256" key="2">
    <source>
        <dbReference type="ARBA" id="ARBA00022801"/>
    </source>
</evidence>
<sequence length="478" mass="47447">MGRTSKVVTSGLLICALAAVSVPVGLQLAPAFLPHDPAAVAVVPAAQELPTELGEVAAVTPLVSTAPLPDTAALAGELKKALTYDGAGTFGMYVADALTGQEIFSQAAETAKTPASNLKLLTAGAALKTLGAETRFTTTVVSGATPTELVLRAGGDAMLAAGDSDATSTMGHAGLATLAQETAKALSAAGVSGPVTLSIDDTLFTGSALNPKWSREDVDAGEIAPIFPMALNAGRVAPGVLTGARPQDSAVAVAEAFAAALESAGVSTNGAITRGSVPVAEASTAPGQAQPGTVLASVSSATVAEQTQFMLEESDNYVAEVLARMTAVKLGLDASNAGAVAAVRQVVAELGLPMDDIVTTDNSGLATGNLMSPKNFVDLLTLMLEDSSSDIGQALQGLPIAGLTGSLSGRFTSASQLPGAGLVRAKTGSLNQVTSLSGYVINSDGRLLVFSILGNGLTDGAAVARPVVDAAAAVLAQS</sequence>
<dbReference type="EMBL" id="QJVC01000001">
    <property type="protein sequence ID" value="PYI40051.1"/>
    <property type="molecule type" value="Genomic_DNA"/>
</dbReference>
<evidence type="ECO:0000313" key="4">
    <source>
        <dbReference type="Proteomes" id="UP000247980"/>
    </source>
</evidence>
<gene>
    <name evidence="3" type="primary">dacB</name>
    <name evidence="3" type="ORF">CVS30_00500</name>
</gene>
<organism evidence="3 4">
    <name type="scientific">Arthrobacter psychrolactophilus</name>
    <dbReference type="NCBI Taxonomy" id="92442"/>
    <lineage>
        <taxon>Bacteria</taxon>
        <taxon>Bacillati</taxon>
        <taxon>Actinomycetota</taxon>
        <taxon>Actinomycetes</taxon>
        <taxon>Micrococcales</taxon>
        <taxon>Micrococcaceae</taxon>
        <taxon>Arthrobacter</taxon>
    </lineage>
</organism>
<proteinExistence type="inferred from homology"/>
<keyword evidence="4" id="KW-1185">Reference proteome</keyword>
<dbReference type="Gene3D" id="3.40.710.10">
    <property type="entry name" value="DD-peptidase/beta-lactamase superfamily"/>
    <property type="match status" value="2"/>
</dbReference>
<dbReference type="PANTHER" id="PTHR30023">
    <property type="entry name" value="D-ALANYL-D-ALANINE CARBOXYPEPTIDASE"/>
    <property type="match status" value="1"/>
</dbReference>
<keyword evidence="3" id="KW-0121">Carboxypeptidase</keyword>
<evidence type="ECO:0000313" key="3">
    <source>
        <dbReference type="EMBL" id="PYI40051.1"/>
    </source>
</evidence>
<dbReference type="Pfam" id="PF02113">
    <property type="entry name" value="Peptidase_S13"/>
    <property type="match status" value="2"/>
</dbReference>
<dbReference type="AlphaFoldDB" id="A0A2V5IVJ5"/>
<comment type="similarity">
    <text evidence="1">Belongs to the peptidase S13 family.</text>
</comment>
<accession>A0A2V5IVJ5</accession>
<dbReference type="SUPFAM" id="SSF56601">
    <property type="entry name" value="beta-lactamase/transpeptidase-like"/>
    <property type="match status" value="1"/>
</dbReference>